<gene>
    <name evidence="1" type="ORF">EH31_07480</name>
</gene>
<evidence type="ECO:0000313" key="1">
    <source>
        <dbReference type="EMBL" id="KEO90870.1"/>
    </source>
</evidence>
<dbReference type="STRING" id="1044.EH31_07480"/>
<dbReference type="Proteomes" id="UP000027647">
    <property type="component" value="Unassembled WGS sequence"/>
</dbReference>
<proteinExistence type="predicted"/>
<sequence>MVFNAASGAAFNMMSNVPFNVSGAPFSDAENKSEASCVIALDCVQLSAPCVRLVGAFVLADAN</sequence>
<comment type="caution">
    <text evidence="1">The sequence shown here is derived from an EMBL/GenBank/DDBJ whole genome shotgun (WGS) entry which is preliminary data.</text>
</comment>
<evidence type="ECO:0000313" key="2">
    <source>
        <dbReference type="Proteomes" id="UP000027647"/>
    </source>
</evidence>
<organism evidence="1 2">
    <name type="scientific">Erythrobacter longus</name>
    <dbReference type="NCBI Taxonomy" id="1044"/>
    <lineage>
        <taxon>Bacteria</taxon>
        <taxon>Pseudomonadati</taxon>
        <taxon>Pseudomonadota</taxon>
        <taxon>Alphaproteobacteria</taxon>
        <taxon>Sphingomonadales</taxon>
        <taxon>Erythrobacteraceae</taxon>
        <taxon>Erythrobacter/Porphyrobacter group</taxon>
        <taxon>Erythrobacter</taxon>
    </lineage>
</organism>
<accession>A0A074MDM8</accession>
<dbReference type="AlphaFoldDB" id="A0A074MDM8"/>
<protein>
    <submittedName>
        <fullName evidence="1">Uncharacterized protein</fullName>
    </submittedName>
</protein>
<keyword evidence="2" id="KW-1185">Reference proteome</keyword>
<name>A0A074MDM8_ERYLO</name>
<dbReference type="EMBL" id="JMIW01000002">
    <property type="protein sequence ID" value="KEO90870.1"/>
    <property type="molecule type" value="Genomic_DNA"/>
</dbReference>
<reference evidence="1 2" key="1">
    <citation type="submission" date="2014-04" db="EMBL/GenBank/DDBJ databases">
        <title>A comprehensive comparison of genomes of Erythrobacter spp. strains.</title>
        <authorList>
            <person name="Zheng Q."/>
        </authorList>
    </citation>
    <scope>NUCLEOTIDE SEQUENCE [LARGE SCALE GENOMIC DNA]</scope>
    <source>
        <strain evidence="1 2">DSM 6997</strain>
    </source>
</reference>